<dbReference type="PATRIC" id="fig|1194972.3.peg.4524"/>
<evidence type="ECO:0000313" key="2">
    <source>
        <dbReference type="Proteomes" id="UP000006072"/>
    </source>
</evidence>
<keyword evidence="2" id="KW-1185">Reference proteome</keyword>
<organism evidence="1 2">
    <name type="scientific">Mycolicibacterium vaccae ATCC 25954</name>
    <dbReference type="NCBI Taxonomy" id="1194972"/>
    <lineage>
        <taxon>Bacteria</taxon>
        <taxon>Bacillati</taxon>
        <taxon>Actinomycetota</taxon>
        <taxon>Actinomycetes</taxon>
        <taxon>Mycobacteriales</taxon>
        <taxon>Mycobacteriaceae</taxon>
        <taxon>Mycolicibacterium</taxon>
    </lineage>
</organism>
<evidence type="ECO:0000313" key="1">
    <source>
        <dbReference type="EMBL" id="EJZ06176.1"/>
    </source>
</evidence>
<dbReference type="AlphaFoldDB" id="K0UH49"/>
<dbReference type="Proteomes" id="UP000006072">
    <property type="component" value="Unassembled WGS sequence"/>
</dbReference>
<accession>K0UH49</accession>
<comment type="caution">
    <text evidence="1">The sequence shown here is derived from an EMBL/GenBank/DDBJ whole genome shotgun (WGS) entry which is preliminary data.</text>
</comment>
<dbReference type="EMBL" id="ALQA01000063">
    <property type="protein sequence ID" value="EJZ06176.1"/>
    <property type="molecule type" value="Genomic_DNA"/>
</dbReference>
<proteinExistence type="predicted"/>
<reference evidence="1 2" key="1">
    <citation type="journal article" date="2012" name="J. Bacteriol.">
        <title>Complete Genome Sequence of Mycobacterium vaccae Type Strain ATCC 25954.</title>
        <authorList>
            <person name="Ho Y.S."/>
            <person name="Adroub S.A."/>
            <person name="Abadi M."/>
            <person name="Al Alwan B."/>
            <person name="Alkhateeb R."/>
            <person name="Gao G."/>
            <person name="Ragab A."/>
            <person name="Ali S."/>
            <person name="van Soolingen D."/>
            <person name="Bitter W."/>
            <person name="Pain A."/>
            <person name="Abdallah A.M."/>
        </authorList>
    </citation>
    <scope>NUCLEOTIDE SEQUENCE [LARGE SCALE GENOMIC DNA]</scope>
    <source>
        <strain evidence="1 2">ATCC 25954</strain>
    </source>
</reference>
<gene>
    <name evidence="1" type="ORF">MVAC_22700</name>
</gene>
<dbReference type="HOGENOM" id="CLU_186184_1_0_11"/>
<protein>
    <submittedName>
        <fullName evidence="1">Uncharacterized protein</fullName>
    </submittedName>
</protein>
<sequence>MTNQCRACRLGLEHCHGALIHHAFRRAECTEDDCFVADSLHDIQLDCTTVGCVCDVPVSAHRVG</sequence>
<dbReference type="eggNOG" id="ENOG50349NW">
    <property type="taxonomic scope" value="Bacteria"/>
</dbReference>
<name>K0UH49_MYCVA</name>